<gene>
    <name evidence="1" type="ORF">VC34_08220</name>
</gene>
<dbReference type="EMBL" id="LACD01000007">
    <property type="protein sequence ID" value="KJZ46022.1"/>
    <property type="molecule type" value="Genomic_DNA"/>
</dbReference>
<organism evidence="1 2">
    <name type="scientific">Pseudomonas fluorescens</name>
    <dbReference type="NCBI Taxonomy" id="294"/>
    <lineage>
        <taxon>Bacteria</taxon>
        <taxon>Pseudomonadati</taxon>
        <taxon>Pseudomonadota</taxon>
        <taxon>Gammaproteobacteria</taxon>
        <taxon>Pseudomonadales</taxon>
        <taxon>Pseudomonadaceae</taxon>
        <taxon>Pseudomonas</taxon>
    </lineage>
</organism>
<evidence type="ECO:0000313" key="2">
    <source>
        <dbReference type="Proteomes" id="UP000033500"/>
    </source>
</evidence>
<comment type="caution">
    <text evidence="1">The sequence shown here is derived from an EMBL/GenBank/DDBJ whole genome shotgun (WGS) entry which is preliminary data.</text>
</comment>
<dbReference type="AlphaFoldDB" id="A0A0F4TRM3"/>
<sequence>MANQKELAQHLDLTDRQVRYLLADGILPTSRGNGGLNLQHCRVAYIRYLRGLNSSQVKAEAGELDEDGIDPLVEYHLMIEKVRLTTAQAVAQEKKNEVMEQQLIPVEVATFVLSKVASHIASVLETIPQKLRRKHPEMDPRHFESLEREIAVARNLAAGVDEKVPEFLDEYFEKYV</sequence>
<name>A0A0F4TRM3_PSEFL</name>
<accession>A0A0F4TRM3</accession>
<protein>
    <submittedName>
        <fullName evidence="1">DNA packaging protein</fullName>
    </submittedName>
</protein>
<dbReference type="Pfam" id="PF07471">
    <property type="entry name" value="Phage_Nu1"/>
    <property type="match status" value="1"/>
</dbReference>
<dbReference type="RefSeq" id="WP_046046081.1">
    <property type="nucleotide sequence ID" value="NZ_LACD01000007.1"/>
</dbReference>
<proteinExistence type="predicted"/>
<dbReference type="Proteomes" id="UP000033500">
    <property type="component" value="Unassembled WGS sequence"/>
</dbReference>
<dbReference type="InterPro" id="IPR010906">
    <property type="entry name" value="Phage_lambda_Nu1_terminase-ssu"/>
</dbReference>
<evidence type="ECO:0000313" key="1">
    <source>
        <dbReference type="EMBL" id="KJZ46022.1"/>
    </source>
</evidence>
<dbReference type="PATRIC" id="fig|294.131.peg.5862"/>
<reference evidence="1 2" key="1">
    <citation type="submission" date="2015-03" db="EMBL/GenBank/DDBJ databases">
        <title>Comparative genomics of Pseudomonas insights into diversity of traits involved in vanlence and defense.</title>
        <authorList>
            <person name="Qin Y."/>
        </authorList>
    </citation>
    <scope>NUCLEOTIDE SEQUENCE [LARGE SCALE GENOMIC DNA]</scope>
    <source>
        <strain evidence="1 2">C3</strain>
    </source>
</reference>